<sequence>MEDEVATSPYSSAARRARPSTPRVARGRGAASPGAPHPAGSRHSAREFSLSPSQQPLRHKLAFAGVGKARRLRQGLSAWPAERFSRA</sequence>
<feature type="region of interest" description="Disordered" evidence="1">
    <location>
        <begin position="1"/>
        <end position="57"/>
    </location>
</feature>
<keyword evidence="3" id="KW-1185">Reference proteome</keyword>
<feature type="compositionally biased region" description="Low complexity" evidence="1">
    <location>
        <begin position="1"/>
        <end position="42"/>
    </location>
</feature>
<evidence type="ECO:0000256" key="1">
    <source>
        <dbReference type="SAM" id="MobiDB-lite"/>
    </source>
</evidence>
<reference evidence="2 3" key="1">
    <citation type="journal article" date="2018" name="Mol. Biol. Evol.">
        <title>Broad Genomic Sampling Reveals a Smut Pathogenic Ancestry of the Fungal Clade Ustilaginomycotina.</title>
        <authorList>
            <person name="Kijpornyongpan T."/>
            <person name="Mondo S.J."/>
            <person name="Barry K."/>
            <person name="Sandor L."/>
            <person name="Lee J."/>
            <person name="Lipzen A."/>
            <person name="Pangilinan J."/>
            <person name="LaButti K."/>
            <person name="Hainaut M."/>
            <person name="Henrissat B."/>
            <person name="Grigoriev I.V."/>
            <person name="Spatafora J.W."/>
            <person name="Aime M.C."/>
        </authorList>
    </citation>
    <scope>NUCLEOTIDE SEQUENCE [LARGE SCALE GENOMIC DNA]</scope>
    <source>
        <strain evidence="2 3">MCA 4186</strain>
    </source>
</reference>
<evidence type="ECO:0000313" key="2">
    <source>
        <dbReference type="EMBL" id="PWN94675.1"/>
    </source>
</evidence>
<gene>
    <name evidence="2" type="ORF">FA09DRAFT_172517</name>
</gene>
<dbReference type="AlphaFoldDB" id="A0A316Z3C4"/>
<protein>
    <submittedName>
        <fullName evidence="2">Uncharacterized protein</fullName>
    </submittedName>
</protein>
<dbReference type="RefSeq" id="XP_025594954.1">
    <property type="nucleotide sequence ID" value="XM_025739305.1"/>
</dbReference>
<evidence type="ECO:0000313" key="3">
    <source>
        <dbReference type="Proteomes" id="UP000245946"/>
    </source>
</evidence>
<name>A0A316Z3C4_9BASI</name>
<organism evidence="2 3">
    <name type="scientific">Tilletiopsis washingtonensis</name>
    <dbReference type="NCBI Taxonomy" id="58919"/>
    <lineage>
        <taxon>Eukaryota</taxon>
        <taxon>Fungi</taxon>
        <taxon>Dikarya</taxon>
        <taxon>Basidiomycota</taxon>
        <taxon>Ustilaginomycotina</taxon>
        <taxon>Exobasidiomycetes</taxon>
        <taxon>Entylomatales</taxon>
        <taxon>Entylomatales incertae sedis</taxon>
        <taxon>Tilletiopsis</taxon>
    </lineage>
</organism>
<accession>A0A316Z3C4</accession>
<proteinExistence type="predicted"/>
<dbReference type="GeneID" id="37266851"/>
<dbReference type="Proteomes" id="UP000245946">
    <property type="component" value="Unassembled WGS sequence"/>
</dbReference>
<dbReference type="EMBL" id="KZ819310">
    <property type="protein sequence ID" value="PWN94675.1"/>
    <property type="molecule type" value="Genomic_DNA"/>
</dbReference>